<feature type="transmembrane region" description="Helical" evidence="1">
    <location>
        <begin position="99"/>
        <end position="121"/>
    </location>
</feature>
<evidence type="ECO:0000313" key="3">
    <source>
        <dbReference type="Proteomes" id="UP000478052"/>
    </source>
</evidence>
<proteinExistence type="predicted"/>
<keyword evidence="1" id="KW-0472">Membrane</keyword>
<keyword evidence="3" id="KW-1185">Reference proteome</keyword>
<feature type="transmembrane region" description="Helical" evidence="1">
    <location>
        <begin position="36"/>
        <end position="56"/>
    </location>
</feature>
<keyword evidence="1" id="KW-0812">Transmembrane</keyword>
<evidence type="ECO:0000256" key="1">
    <source>
        <dbReference type="SAM" id="Phobius"/>
    </source>
</evidence>
<name>A0A6G0Z850_APHCR</name>
<gene>
    <name evidence="2" type="ORF">FWK35_00011302</name>
</gene>
<dbReference type="Proteomes" id="UP000478052">
    <property type="component" value="Unassembled WGS sequence"/>
</dbReference>
<dbReference type="EMBL" id="VUJU01001118">
    <property type="protein sequence ID" value="KAF0766732.1"/>
    <property type="molecule type" value="Genomic_DNA"/>
</dbReference>
<accession>A0A6G0Z850</accession>
<keyword evidence="2" id="KW-0675">Receptor</keyword>
<reference evidence="2 3" key="1">
    <citation type="submission" date="2019-08" db="EMBL/GenBank/DDBJ databases">
        <title>Whole genome of Aphis craccivora.</title>
        <authorList>
            <person name="Voronova N.V."/>
            <person name="Shulinski R.S."/>
            <person name="Bandarenka Y.V."/>
            <person name="Zhorov D.G."/>
            <person name="Warner D."/>
        </authorList>
    </citation>
    <scope>NUCLEOTIDE SEQUENCE [LARGE SCALE GENOMIC DNA]</scope>
    <source>
        <strain evidence="2">180601</strain>
        <tissue evidence="2">Whole Body</tissue>
    </source>
</reference>
<organism evidence="2 3">
    <name type="scientific">Aphis craccivora</name>
    <name type="common">Cowpea aphid</name>
    <dbReference type="NCBI Taxonomy" id="307492"/>
    <lineage>
        <taxon>Eukaryota</taxon>
        <taxon>Metazoa</taxon>
        <taxon>Ecdysozoa</taxon>
        <taxon>Arthropoda</taxon>
        <taxon>Hexapoda</taxon>
        <taxon>Insecta</taxon>
        <taxon>Pterygota</taxon>
        <taxon>Neoptera</taxon>
        <taxon>Paraneoptera</taxon>
        <taxon>Hemiptera</taxon>
        <taxon>Sternorrhyncha</taxon>
        <taxon>Aphidomorpha</taxon>
        <taxon>Aphidoidea</taxon>
        <taxon>Aphididae</taxon>
        <taxon>Aphidini</taxon>
        <taxon>Aphis</taxon>
        <taxon>Aphis</taxon>
    </lineage>
</organism>
<evidence type="ECO:0000313" key="2">
    <source>
        <dbReference type="EMBL" id="KAF0766732.1"/>
    </source>
</evidence>
<protein>
    <submittedName>
        <fullName evidence="2">Odorant receptor 22b-like</fullName>
    </submittedName>
</protein>
<sequence>DIRQHFYIYYALVECCGISALFSTTKANNYKNNSKIDYFLMIFASTYVYLSIWKLFKCLKDRKNFLDLFKIGKLDFLTSKECSKYSKVQYKHRDKNLKFVNYFLIFSFVVILQWFIFPIVINEIINFENSENLKV</sequence>
<comment type="caution">
    <text evidence="2">The sequence shown here is derived from an EMBL/GenBank/DDBJ whole genome shotgun (WGS) entry which is preliminary data.</text>
</comment>
<feature type="non-terminal residue" evidence="2">
    <location>
        <position position="1"/>
    </location>
</feature>
<dbReference type="AlphaFoldDB" id="A0A6G0Z850"/>
<keyword evidence="1" id="KW-1133">Transmembrane helix</keyword>
<feature type="transmembrane region" description="Helical" evidence="1">
    <location>
        <begin position="7"/>
        <end position="24"/>
    </location>
</feature>